<dbReference type="OrthoDB" id="427096at2759"/>
<sequence length="298" mass="35357">MFDVIAFHGPDIIDMDANNLPQRRLYHQKYVFASIESSDNYPLCSANYDGYFNWTWTYKLDSEVRWGYFVIRDSNKDIVGPRKNMNWLNWSDMADVDNVTKKILRHKTKAVAWFVSNCITKSRREGYVMGLQKYLNQYGLQIDIYGACGGLECGRDKEEECNKMIETDYYFYLAFENAFSEDYVTEKVLIPLQHNAIPIVYGGADYTRFLPPDSYLDARELGVYKLGDQIYKLMQDPELYAHYFKWKNHYSYHRMSENVETDEYCQMCALLNNERKMTQISVYKQFQKWWDPPSATCY</sequence>
<keyword evidence="5 12" id="KW-0808">Transferase</keyword>
<protein>
    <recommendedName>
        <fullName evidence="12">Fucosyltransferase</fullName>
        <ecNumber evidence="12">2.4.1.-</ecNumber>
    </recommendedName>
</protein>
<keyword evidence="11" id="KW-0325">Glycoprotein</keyword>
<evidence type="ECO:0000256" key="11">
    <source>
        <dbReference type="ARBA" id="ARBA00023180"/>
    </source>
</evidence>
<keyword evidence="16" id="KW-1185">Reference proteome</keyword>
<dbReference type="AlphaFoldDB" id="A0A8S0ZFJ5"/>
<evidence type="ECO:0000256" key="6">
    <source>
        <dbReference type="ARBA" id="ARBA00022692"/>
    </source>
</evidence>
<evidence type="ECO:0000256" key="8">
    <source>
        <dbReference type="ARBA" id="ARBA00022989"/>
    </source>
</evidence>
<dbReference type="InterPro" id="IPR055270">
    <property type="entry name" value="Glyco_tran_10_C"/>
</dbReference>
<evidence type="ECO:0000256" key="5">
    <source>
        <dbReference type="ARBA" id="ARBA00022679"/>
    </source>
</evidence>
<feature type="domain" description="Fucosyltransferase N-terminal" evidence="14">
    <location>
        <begin position="2"/>
        <end position="68"/>
    </location>
</feature>
<evidence type="ECO:0000256" key="3">
    <source>
        <dbReference type="ARBA" id="ARBA00008919"/>
    </source>
</evidence>
<dbReference type="InterPro" id="IPR031481">
    <property type="entry name" value="Glyco_tran_10_N"/>
</dbReference>
<evidence type="ECO:0000256" key="7">
    <source>
        <dbReference type="ARBA" id="ARBA00022968"/>
    </source>
</evidence>
<accession>A0A8S0ZFJ5</accession>
<dbReference type="Proteomes" id="UP000494106">
    <property type="component" value="Unassembled WGS sequence"/>
</dbReference>
<proteinExistence type="inferred from homology"/>
<dbReference type="SUPFAM" id="SSF53756">
    <property type="entry name" value="UDP-Glycosyltransferase/glycogen phosphorylase"/>
    <property type="match status" value="1"/>
</dbReference>
<keyword evidence="4 12" id="KW-0328">Glycosyltransferase</keyword>
<evidence type="ECO:0000313" key="16">
    <source>
        <dbReference type="Proteomes" id="UP000494106"/>
    </source>
</evidence>
<dbReference type="GO" id="GO:0008417">
    <property type="term" value="F:fucosyltransferase activity"/>
    <property type="evidence" value="ECO:0007669"/>
    <property type="project" value="InterPro"/>
</dbReference>
<feature type="domain" description="Fucosyltransferase C-terminal" evidence="13">
    <location>
        <begin position="105"/>
        <end position="289"/>
    </location>
</feature>
<evidence type="ECO:0000256" key="12">
    <source>
        <dbReference type="RuleBase" id="RU003832"/>
    </source>
</evidence>
<evidence type="ECO:0000256" key="1">
    <source>
        <dbReference type="ARBA" id="ARBA00004447"/>
    </source>
</evidence>
<evidence type="ECO:0000256" key="2">
    <source>
        <dbReference type="ARBA" id="ARBA00004922"/>
    </source>
</evidence>
<dbReference type="InterPro" id="IPR038577">
    <property type="entry name" value="GT10-like_C_sf"/>
</dbReference>
<keyword evidence="7" id="KW-0735">Signal-anchor</keyword>
<comment type="pathway">
    <text evidence="2">Protein modification; protein glycosylation.</text>
</comment>
<comment type="subcellular location">
    <subcellularLocation>
        <location evidence="1 12">Golgi apparatus</location>
        <location evidence="1 12">Golgi stack membrane</location>
        <topology evidence="1 12">Single-pass type II membrane protein</topology>
    </subcellularLocation>
</comment>
<organism evidence="15 16">
    <name type="scientific">Arctia plantaginis</name>
    <name type="common">Wood tiger moth</name>
    <name type="synonym">Phalaena plantaginis</name>
    <dbReference type="NCBI Taxonomy" id="874455"/>
    <lineage>
        <taxon>Eukaryota</taxon>
        <taxon>Metazoa</taxon>
        <taxon>Ecdysozoa</taxon>
        <taxon>Arthropoda</taxon>
        <taxon>Hexapoda</taxon>
        <taxon>Insecta</taxon>
        <taxon>Pterygota</taxon>
        <taxon>Neoptera</taxon>
        <taxon>Endopterygota</taxon>
        <taxon>Lepidoptera</taxon>
        <taxon>Glossata</taxon>
        <taxon>Ditrysia</taxon>
        <taxon>Noctuoidea</taxon>
        <taxon>Erebidae</taxon>
        <taxon>Arctiinae</taxon>
        <taxon>Arctia</taxon>
    </lineage>
</organism>
<evidence type="ECO:0000256" key="9">
    <source>
        <dbReference type="ARBA" id="ARBA00023034"/>
    </source>
</evidence>
<dbReference type="PANTHER" id="PTHR48438:SF1">
    <property type="entry name" value="ALPHA-(1,3)-FUCOSYLTRANSFERASE C-RELATED"/>
    <property type="match status" value="1"/>
</dbReference>
<comment type="caution">
    <text evidence="15">The sequence shown here is derived from an EMBL/GenBank/DDBJ whole genome shotgun (WGS) entry which is preliminary data.</text>
</comment>
<keyword evidence="8" id="KW-1133">Transmembrane helix</keyword>
<keyword evidence="9 12" id="KW-0333">Golgi apparatus</keyword>
<dbReference type="EMBL" id="CADEBC010000426">
    <property type="protein sequence ID" value="CAB3229890.1"/>
    <property type="molecule type" value="Genomic_DNA"/>
</dbReference>
<evidence type="ECO:0000256" key="10">
    <source>
        <dbReference type="ARBA" id="ARBA00023136"/>
    </source>
</evidence>
<comment type="similarity">
    <text evidence="3 12">Belongs to the glycosyltransferase 10 family.</text>
</comment>
<keyword evidence="6 12" id="KW-0812">Transmembrane</keyword>
<dbReference type="Pfam" id="PF00852">
    <property type="entry name" value="Glyco_transf_10"/>
    <property type="match status" value="1"/>
</dbReference>
<dbReference type="EC" id="2.4.1.-" evidence="12"/>
<dbReference type="Pfam" id="PF17039">
    <property type="entry name" value="Glyco_tran_10_N"/>
    <property type="match status" value="1"/>
</dbReference>
<dbReference type="PANTHER" id="PTHR48438">
    <property type="entry name" value="ALPHA-(1,3)-FUCOSYLTRANSFERASE C-RELATED"/>
    <property type="match status" value="1"/>
</dbReference>
<evidence type="ECO:0000259" key="13">
    <source>
        <dbReference type="Pfam" id="PF00852"/>
    </source>
</evidence>
<dbReference type="Gene3D" id="3.40.50.11660">
    <property type="entry name" value="Glycosyl transferase family 10, C-terminal domain"/>
    <property type="match status" value="1"/>
</dbReference>
<keyword evidence="10" id="KW-0472">Membrane</keyword>
<evidence type="ECO:0000313" key="15">
    <source>
        <dbReference type="EMBL" id="CAB3229890.1"/>
    </source>
</evidence>
<evidence type="ECO:0000259" key="14">
    <source>
        <dbReference type="Pfam" id="PF17039"/>
    </source>
</evidence>
<dbReference type="GO" id="GO:0032580">
    <property type="term" value="C:Golgi cisterna membrane"/>
    <property type="evidence" value="ECO:0007669"/>
    <property type="project" value="UniProtKB-SubCell"/>
</dbReference>
<dbReference type="InterPro" id="IPR001503">
    <property type="entry name" value="Glyco_trans_10"/>
</dbReference>
<evidence type="ECO:0000256" key="4">
    <source>
        <dbReference type="ARBA" id="ARBA00022676"/>
    </source>
</evidence>
<reference evidence="15 16" key="1">
    <citation type="submission" date="2020-04" db="EMBL/GenBank/DDBJ databases">
        <authorList>
            <person name="Wallbank WR R."/>
            <person name="Pardo Diaz C."/>
            <person name="Kozak K."/>
            <person name="Martin S."/>
            <person name="Jiggins C."/>
            <person name="Moest M."/>
            <person name="Warren A I."/>
            <person name="Byers J.R.P. K."/>
            <person name="Montejo-Kovacevich G."/>
            <person name="Yen C E."/>
        </authorList>
    </citation>
    <scope>NUCLEOTIDE SEQUENCE [LARGE SCALE GENOMIC DNA]</scope>
</reference>
<gene>
    <name evidence="15" type="ORF">APLA_LOCUS3985</name>
</gene>
<name>A0A8S0ZFJ5_ARCPL</name>